<gene>
    <name evidence="1" type="ORF">NME_0119</name>
</gene>
<evidence type="ECO:0000313" key="1">
    <source>
        <dbReference type="EMBL" id="CBA03537.1"/>
    </source>
</evidence>
<dbReference type="EMBL" id="AM889137">
    <property type="protein sequence ID" value="CBA03537.1"/>
    <property type="molecule type" value="Genomic_DNA"/>
</dbReference>
<reference evidence="1" key="1">
    <citation type="journal article" date="2008" name="Proc. Natl. Acad. Sci. U.S.A.">
        <title>Whole-genome comparison of disease and carriage strains provides insights into virulence evolution in Neisseria meningitidis.</title>
        <authorList>
            <person name="Schoen C."/>
            <person name="Blom J."/>
            <person name="Claus H."/>
            <person name="Schramm-Glueck A."/>
            <person name="Brandt P."/>
            <person name="Mueller T."/>
            <person name="Goesmann A."/>
            <person name="Joseph B."/>
            <person name="Konietzny S."/>
            <person name="Kurzai O."/>
            <person name="Schmitt C."/>
            <person name="Friedrich T."/>
            <person name="Linke B."/>
            <person name="Vogel U."/>
            <person name="Frosch M."/>
        </authorList>
    </citation>
    <scope>NUCLEOTIDE SEQUENCE</scope>
    <source>
        <strain evidence="1">Alpha153</strain>
    </source>
</reference>
<dbReference type="AlphaFoldDB" id="C6SA09"/>
<accession>C6SA09</accession>
<protein>
    <submittedName>
        <fullName evidence="1">Uncharacterized protein</fullName>
    </submittedName>
</protein>
<organism evidence="1">
    <name type="scientific">Neisseria meningitidis alpha153</name>
    <dbReference type="NCBI Taxonomy" id="663926"/>
    <lineage>
        <taxon>Bacteria</taxon>
        <taxon>Pseudomonadati</taxon>
        <taxon>Pseudomonadota</taxon>
        <taxon>Betaproteobacteria</taxon>
        <taxon>Neisseriales</taxon>
        <taxon>Neisseriaceae</taxon>
        <taxon>Neisseria</taxon>
    </lineage>
</organism>
<proteinExistence type="predicted"/>
<name>C6SA09_NEIME</name>
<sequence>MIYKNNFLLNKNSIIKLDLKNLFLIKDFKNA</sequence>